<dbReference type="PROSITE" id="PS50172">
    <property type="entry name" value="BRCT"/>
    <property type="match status" value="1"/>
</dbReference>
<evidence type="ECO:0000256" key="7">
    <source>
        <dbReference type="ARBA" id="ARBA00070925"/>
    </source>
</evidence>
<dbReference type="Gene3D" id="3.30.420.10">
    <property type="entry name" value="Ribonuclease H-like superfamily/Ribonuclease H"/>
    <property type="match status" value="1"/>
</dbReference>
<evidence type="ECO:0000313" key="9">
    <source>
        <dbReference type="EMBL" id="MDT1973593.1"/>
    </source>
</evidence>
<protein>
    <recommendedName>
        <fullName evidence="7">DNA polymerase III polC-type</fullName>
    </recommendedName>
</protein>
<dbReference type="GO" id="GO:0005829">
    <property type="term" value="C:cytosol"/>
    <property type="evidence" value="ECO:0007669"/>
    <property type="project" value="TreeGrafter"/>
</dbReference>
<organism evidence="9 10">
    <name type="scientific">Carnobacterium divergens</name>
    <name type="common">Lactobacillus divergens</name>
    <dbReference type="NCBI Taxonomy" id="2748"/>
    <lineage>
        <taxon>Bacteria</taxon>
        <taxon>Bacillati</taxon>
        <taxon>Bacillota</taxon>
        <taxon>Bacilli</taxon>
        <taxon>Lactobacillales</taxon>
        <taxon>Carnobacteriaceae</taxon>
        <taxon>Carnobacterium</taxon>
    </lineage>
</organism>
<dbReference type="GO" id="GO:0045004">
    <property type="term" value="P:DNA replication proofreading"/>
    <property type="evidence" value="ECO:0007669"/>
    <property type="project" value="TreeGrafter"/>
</dbReference>
<keyword evidence="5 9" id="KW-0378">Hydrolase</keyword>
<evidence type="ECO:0000256" key="3">
    <source>
        <dbReference type="ARBA" id="ARBA00022705"/>
    </source>
</evidence>
<dbReference type="PANTHER" id="PTHR30231:SF41">
    <property type="entry name" value="DNA POLYMERASE III SUBUNIT EPSILON"/>
    <property type="match status" value="1"/>
</dbReference>
<evidence type="ECO:0000256" key="2">
    <source>
        <dbReference type="ARBA" id="ARBA00022695"/>
    </source>
</evidence>
<evidence type="ECO:0000256" key="5">
    <source>
        <dbReference type="ARBA" id="ARBA00022839"/>
    </source>
</evidence>
<dbReference type="SUPFAM" id="SSF53098">
    <property type="entry name" value="Ribonuclease H-like"/>
    <property type="match status" value="1"/>
</dbReference>
<keyword evidence="1" id="KW-0808">Transferase</keyword>
<comment type="caution">
    <text evidence="9">The sequence shown here is derived from an EMBL/GenBank/DDBJ whole genome shotgun (WGS) entry which is preliminary data.</text>
</comment>
<evidence type="ECO:0000256" key="6">
    <source>
        <dbReference type="ARBA" id="ARBA00022932"/>
    </source>
</evidence>
<evidence type="ECO:0000256" key="1">
    <source>
        <dbReference type="ARBA" id="ARBA00022679"/>
    </source>
</evidence>
<dbReference type="Pfam" id="PF00929">
    <property type="entry name" value="RNase_T"/>
    <property type="match status" value="1"/>
</dbReference>
<reference evidence="9" key="1">
    <citation type="submission" date="2022-04" db="EMBL/GenBank/DDBJ databases">
        <title>Draft genome sequences of lactic acid bacteria (LAB) strains involved in meat spoilage.</title>
        <authorList>
            <person name="Palevich N."/>
        </authorList>
    </citation>
    <scope>NUCLEOTIDE SEQUENCE</scope>
    <source>
        <strain evidence="9">9-14</strain>
    </source>
</reference>
<dbReference type="GO" id="GO:0008408">
    <property type="term" value="F:3'-5' exonuclease activity"/>
    <property type="evidence" value="ECO:0007669"/>
    <property type="project" value="TreeGrafter"/>
</dbReference>
<keyword evidence="4" id="KW-0540">Nuclease</keyword>
<evidence type="ECO:0000256" key="4">
    <source>
        <dbReference type="ARBA" id="ARBA00022722"/>
    </source>
</evidence>
<dbReference type="InterPro" id="IPR013520">
    <property type="entry name" value="Ribonucl_H"/>
</dbReference>
<dbReference type="InterPro" id="IPR036397">
    <property type="entry name" value="RNaseH_sf"/>
</dbReference>
<dbReference type="EMBL" id="JALRMR010000004">
    <property type="protein sequence ID" value="MDT1973593.1"/>
    <property type="molecule type" value="Genomic_DNA"/>
</dbReference>
<evidence type="ECO:0000259" key="8">
    <source>
        <dbReference type="PROSITE" id="PS50172"/>
    </source>
</evidence>
<feature type="domain" description="BRCT" evidence="8">
    <location>
        <begin position="232"/>
        <end position="326"/>
    </location>
</feature>
<dbReference type="CDD" id="cd06127">
    <property type="entry name" value="DEDDh"/>
    <property type="match status" value="1"/>
</dbReference>
<dbReference type="InterPro" id="IPR001357">
    <property type="entry name" value="BRCT_dom"/>
</dbReference>
<dbReference type="Pfam" id="PF00533">
    <property type="entry name" value="BRCT"/>
    <property type="match status" value="1"/>
</dbReference>
<evidence type="ECO:0000313" key="10">
    <source>
        <dbReference type="Proteomes" id="UP001249945"/>
    </source>
</evidence>
<dbReference type="RefSeq" id="WP_311780127.1">
    <property type="nucleotide sequence ID" value="NZ_JALRMR010000004.1"/>
</dbReference>
<keyword evidence="5 9" id="KW-0269">Exonuclease</keyword>
<keyword evidence="3" id="KW-0235">DNA replication</keyword>
<dbReference type="InterPro" id="IPR036420">
    <property type="entry name" value="BRCT_dom_sf"/>
</dbReference>
<dbReference type="SMART" id="SM00479">
    <property type="entry name" value="EXOIII"/>
    <property type="match status" value="1"/>
</dbReference>
<dbReference type="GO" id="GO:0003887">
    <property type="term" value="F:DNA-directed DNA polymerase activity"/>
    <property type="evidence" value="ECO:0007669"/>
    <property type="project" value="UniProtKB-KW"/>
</dbReference>
<keyword evidence="6" id="KW-0239">DNA-directed DNA polymerase</keyword>
<dbReference type="SUPFAM" id="SSF52113">
    <property type="entry name" value="BRCT domain"/>
    <property type="match status" value="1"/>
</dbReference>
<dbReference type="FunFam" id="3.30.420.10:FF:000045">
    <property type="entry name" value="3'-5' exonuclease DinG"/>
    <property type="match status" value="1"/>
</dbReference>
<dbReference type="Proteomes" id="UP001249945">
    <property type="component" value="Unassembled WGS sequence"/>
</dbReference>
<dbReference type="PANTHER" id="PTHR30231">
    <property type="entry name" value="DNA POLYMERASE III SUBUNIT EPSILON"/>
    <property type="match status" value="1"/>
</dbReference>
<keyword evidence="2" id="KW-0548">Nucleotidyltransferase</keyword>
<proteinExistence type="predicted"/>
<dbReference type="GO" id="GO:0003676">
    <property type="term" value="F:nucleic acid binding"/>
    <property type="evidence" value="ECO:0007669"/>
    <property type="project" value="InterPro"/>
</dbReference>
<name>A0AAW8RBI3_CARDV</name>
<accession>A0AAW8RBI3</accession>
<sequence length="326" mass="36791">MATYDEITTRLTQDEVVKEFFKDTSYSHGEIYDLLFHITASVKHAQRVPKKFYTKSSLPTTYISLDIETTGFTKNDEIIQISACKFDKGKEIDFFDTFIKPKKAQLSTQIIYLTGITEENISNAPDIEDVSSSLISFIDNLPIIGHNIASFDLPFLSRSGIDLKNNFGVDTLTFSKNLDLGIENYKLETLKKGFNISSISHNALEDARATAIIFEKLKKGELPTIGISEEYKRTELLAEKQFSFTGNFKQVSRDELKTSIKVNGGKFVKKVSTRTNFLIVGVQVARNLKDGVHSSSELDAMELQKQGHEISIITEDEYFSMIQSKK</sequence>
<gene>
    <name evidence="9" type="ORF">MX635_04195</name>
</gene>
<dbReference type="CDD" id="cd17748">
    <property type="entry name" value="BRCT_DNA_ligase_like"/>
    <property type="match status" value="1"/>
</dbReference>
<dbReference type="AlphaFoldDB" id="A0AAW8RBI3"/>
<dbReference type="Gene3D" id="3.40.50.10190">
    <property type="entry name" value="BRCT domain"/>
    <property type="match status" value="1"/>
</dbReference>
<dbReference type="InterPro" id="IPR012337">
    <property type="entry name" value="RNaseH-like_sf"/>
</dbReference>